<sequence length="160" mass="16999">MDEPQADGYAAADRIATVRLPGGQALLLAVGRALPPGTPVRLRVQARDVSLALAPPAAASVLNLLPARVLALHGEPAGQVLVALDATGMPLLARITGPVRPHAPAWRRAWRGWHGSRAWPCWAEKRPAAGTQAIGIQVTGIHGRNKWKQRRQCPQSPVAP</sequence>
<gene>
    <name evidence="1" type="ORF">SAMN04489708_1053</name>
</gene>
<evidence type="ECO:0000313" key="2">
    <source>
        <dbReference type="Proteomes" id="UP000199317"/>
    </source>
</evidence>
<dbReference type="RefSeq" id="WP_167361199.1">
    <property type="nucleotide sequence ID" value="NZ_FNJL01000005.1"/>
</dbReference>
<proteinExistence type="predicted"/>
<name>A0A1H0NGJ4_9BURK</name>
<organism evidence="1 2">
    <name type="scientific">Paracidovorax cattleyae</name>
    <dbReference type="NCBI Taxonomy" id="80868"/>
    <lineage>
        <taxon>Bacteria</taxon>
        <taxon>Pseudomonadati</taxon>
        <taxon>Pseudomonadota</taxon>
        <taxon>Betaproteobacteria</taxon>
        <taxon>Burkholderiales</taxon>
        <taxon>Comamonadaceae</taxon>
        <taxon>Paracidovorax</taxon>
    </lineage>
</organism>
<evidence type="ECO:0000313" key="1">
    <source>
        <dbReference type="EMBL" id="SDO91450.1"/>
    </source>
</evidence>
<accession>A0A1H0NGJ4</accession>
<keyword evidence="2" id="KW-1185">Reference proteome</keyword>
<reference evidence="2" key="1">
    <citation type="submission" date="2016-10" db="EMBL/GenBank/DDBJ databases">
        <authorList>
            <person name="Varghese N."/>
            <person name="Submissions S."/>
        </authorList>
    </citation>
    <scope>NUCLEOTIDE SEQUENCE [LARGE SCALE GENOMIC DNA]</scope>
    <source>
        <strain evidence="2">DSM 17101</strain>
    </source>
</reference>
<dbReference type="AlphaFoldDB" id="A0A1H0NGJ4"/>
<dbReference type="InterPro" id="IPR008995">
    <property type="entry name" value="Mo/tungstate-bd_C_term_dom"/>
</dbReference>
<dbReference type="SUPFAM" id="SSF50331">
    <property type="entry name" value="MOP-like"/>
    <property type="match status" value="1"/>
</dbReference>
<dbReference type="Gene3D" id="2.40.50.100">
    <property type="match status" value="1"/>
</dbReference>
<protein>
    <submittedName>
        <fullName evidence="1">Uncharacterized protein</fullName>
    </submittedName>
</protein>
<dbReference type="EMBL" id="FNJL01000005">
    <property type="protein sequence ID" value="SDO91450.1"/>
    <property type="molecule type" value="Genomic_DNA"/>
</dbReference>
<dbReference type="Proteomes" id="UP000199317">
    <property type="component" value="Unassembled WGS sequence"/>
</dbReference>